<gene>
    <name evidence="3" type="ORF">TraAM80_00604</name>
</gene>
<dbReference type="EMBL" id="MKGL01000011">
    <property type="protein sequence ID" value="RNF11909.1"/>
    <property type="molecule type" value="Genomic_DNA"/>
</dbReference>
<keyword evidence="1" id="KW-0175">Coiled coil</keyword>
<feature type="region of interest" description="Disordered" evidence="2">
    <location>
        <begin position="208"/>
        <end position="227"/>
    </location>
</feature>
<dbReference type="GeneID" id="40324537"/>
<dbReference type="Proteomes" id="UP000283634">
    <property type="component" value="Unassembled WGS sequence"/>
</dbReference>
<evidence type="ECO:0000256" key="1">
    <source>
        <dbReference type="SAM" id="Coils"/>
    </source>
</evidence>
<feature type="region of interest" description="Disordered" evidence="2">
    <location>
        <begin position="92"/>
        <end position="156"/>
    </location>
</feature>
<keyword evidence="4" id="KW-1185">Reference proteome</keyword>
<dbReference type="OrthoDB" id="272722at2759"/>
<feature type="compositionally biased region" description="Basic and acidic residues" evidence="2">
    <location>
        <begin position="312"/>
        <end position="332"/>
    </location>
</feature>
<dbReference type="OMA" id="HKEQNDV"/>
<comment type="caution">
    <text evidence="3">The sequence shown here is derived from an EMBL/GenBank/DDBJ whole genome shotgun (WGS) entry which is preliminary data.</text>
</comment>
<feature type="compositionally biased region" description="Low complexity" evidence="2">
    <location>
        <begin position="115"/>
        <end position="127"/>
    </location>
</feature>
<feature type="compositionally biased region" description="Polar residues" evidence="2">
    <location>
        <begin position="97"/>
        <end position="108"/>
    </location>
</feature>
<feature type="coiled-coil region" evidence="1">
    <location>
        <begin position="398"/>
        <end position="467"/>
    </location>
</feature>
<name>A0A3R7RSB8_TRYRA</name>
<proteinExistence type="predicted"/>
<evidence type="ECO:0000313" key="3">
    <source>
        <dbReference type="EMBL" id="RNF11909.1"/>
    </source>
</evidence>
<dbReference type="RefSeq" id="XP_029242443.1">
    <property type="nucleotide sequence ID" value="XM_029377675.1"/>
</dbReference>
<sequence>MSSALYFVCSRCELPICSHKDLIMLPVAGGTTETAFEYLLEDVLALETSVPCYSGDEVAEVNVTVSEEILASILPPATHQLTLETVVVSQHAEQRQQEQNGVETTQMLQPEGSDPSSLTNTLPNSNNGISTGDLPETNPGEDREQNTTDTSLRGMSFVDRTSYQQVMRALASYSRVQETRVDLVCVREEVLGCGLSCCTKGRVTDAPSANSPSASLEEAQNPSSSTQWFAHPGNFIVEESFVKVRRRTKTARCPWFDAYNCRGRLQCPDCHLGLGYLFVRKSKEHPDSQAAACEVKAPSADLMQNGEEENAQDAHEPQQKKERKEEGNERGNKQQQNDDDGITSQFPSTFLGLELKKIRQRQWGLRDFQRRYQQSKNIKSFREMFPEAEELENLYSRLTALRMQAELYNNLLRKHKERNDVQGALLLSQKERIHTYEEKLRTMQQIIEAQREQLEMQGRQIKHQEELVRNHKSQVHTQQQQIHVEQLLLTEQSRTIESQREQLRLIQVHLKARLVKERLDERCEQLSKLLHGLGGERRSYVTTTETAIASQQRISRPLLPPPHLMGVVGHDTREHGEVETETSEERGMVGEATNELCQHHPSRATTPPRDELVASANISRDAVASESRVCPPRTLSMLTAASGSYARSTCSRNLGVSERTVAITRKIAEERARRDAGRGPLPSCGGSISTAASKVTPQTPDDAAPSNCRNSS</sequence>
<evidence type="ECO:0000313" key="4">
    <source>
        <dbReference type="Proteomes" id="UP000283634"/>
    </source>
</evidence>
<protein>
    <submittedName>
        <fullName evidence="3">Uncharacterized protein</fullName>
    </submittedName>
</protein>
<feature type="compositionally biased region" description="Polar residues" evidence="2">
    <location>
        <begin position="686"/>
        <end position="699"/>
    </location>
</feature>
<evidence type="ECO:0000256" key="2">
    <source>
        <dbReference type="SAM" id="MobiDB-lite"/>
    </source>
</evidence>
<organism evidence="3 4">
    <name type="scientific">Trypanosoma rangeli</name>
    <dbReference type="NCBI Taxonomy" id="5698"/>
    <lineage>
        <taxon>Eukaryota</taxon>
        <taxon>Discoba</taxon>
        <taxon>Euglenozoa</taxon>
        <taxon>Kinetoplastea</taxon>
        <taxon>Metakinetoplastina</taxon>
        <taxon>Trypanosomatida</taxon>
        <taxon>Trypanosomatidae</taxon>
        <taxon>Trypanosoma</taxon>
        <taxon>Herpetosoma</taxon>
    </lineage>
</organism>
<accession>A0A3R7RSB8</accession>
<feature type="region of interest" description="Disordered" evidence="2">
    <location>
        <begin position="307"/>
        <end position="344"/>
    </location>
</feature>
<feature type="compositionally biased region" description="Polar residues" evidence="2">
    <location>
        <begin position="147"/>
        <end position="156"/>
    </location>
</feature>
<reference evidence="3 4" key="1">
    <citation type="journal article" date="2018" name="BMC Genomics">
        <title>Genomic comparison of Trypanosoma conorhini and Trypanosoma rangeli to Trypanosoma cruzi strains of high and low virulence.</title>
        <authorList>
            <person name="Bradwell K.R."/>
            <person name="Koparde V.N."/>
            <person name="Matveyev A.V."/>
            <person name="Serrano M.G."/>
            <person name="Alves J.M."/>
            <person name="Parikh H."/>
            <person name="Huang B."/>
            <person name="Lee V."/>
            <person name="Espinosa-Alvarez O."/>
            <person name="Ortiz P.A."/>
            <person name="Costa-Martins A.G."/>
            <person name="Teixeira M.M."/>
            <person name="Buck G.A."/>
        </authorList>
    </citation>
    <scope>NUCLEOTIDE SEQUENCE [LARGE SCALE GENOMIC DNA]</scope>
    <source>
        <strain evidence="3 4">AM80</strain>
    </source>
</reference>
<feature type="region of interest" description="Disordered" evidence="2">
    <location>
        <begin position="670"/>
        <end position="712"/>
    </location>
</feature>
<dbReference type="AlphaFoldDB" id="A0A3R7RSB8"/>